<dbReference type="AlphaFoldDB" id="A0A094WHR2"/>
<comment type="caution">
    <text evidence="1">The sequence shown here is derived from an EMBL/GenBank/DDBJ whole genome shotgun (WGS) entry which is preliminary data.</text>
</comment>
<organism evidence="1 2">
    <name type="scientific">Leptospirillum ferriphilum</name>
    <dbReference type="NCBI Taxonomy" id="178606"/>
    <lineage>
        <taxon>Bacteria</taxon>
        <taxon>Pseudomonadati</taxon>
        <taxon>Nitrospirota</taxon>
        <taxon>Nitrospiria</taxon>
        <taxon>Nitrospirales</taxon>
        <taxon>Nitrospiraceae</taxon>
        <taxon>Leptospirillum</taxon>
    </lineage>
</organism>
<dbReference type="EMBL" id="JPGK01000001">
    <property type="protein sequence ID" value="KGA95227.1"/>
    <property type="molecule type" value="Genomic_DNA"/>
</dbReference>
<dbReference type="Proteomes" id="UP000029452">
    <property type="component" value="Unassembled WGS sequence"/>
</dbReference>
<evidence type="ECO:0000313" key="2">
    <source>
        <dbReference type="Proteomes" id="UP000029452"/>
    </source>
</evidence>
<dbReference type="PATRIC" id="fig|178606.4.peg.440"/>
<evidence type="ECO:0000313" key="1">
    <source>
        <dbReference type="EMBL" id="KGA95227.1"/>
    </source>
</evidence>
<proteinExistence type="predicted"/>
<gene>
    <name evidence="1" type="ORF">LptCag_2661</name>
</gene>
<accession>A0A094WHR2</accession>
<protein>
    <submittedName>
        <fullName evidence="1">Uncharacterized protein</fullName>
    </submittedName>
</protein>
<sequence>MLPSKGGSNRPVLFYNRSLRPKTTNFLFPGSWLIRIPL</sequence>
<reference evidence="1 2" key="1">
    <citation type="submission" date="2014-06" db="EMBL/GenBank/DDBJ databases">
        <title>Draft genome sequence of iron oxidizing acidophile Leptospirillum ferriphilum DSM14647.</title>
        <authorList>
            <person name="Cardenas J.P."/>
            <person name="Lazcano M."/>
            <person name="Ossandon F.J."/>
            <person name="Corbett M."/>
            <person name="Holmes D.S."/>
            <person name="Watkin E."/>
        </authorList>
    </citation>
    <scope>NUCLEOTIDE SEQUENCE [LARGE SCALE GENOMIC DNA]</scope>
    <source>
        <strain evidence="1 2">DSM 14647</strain>
    </source>
</reference>
<name>A0A094WHR2_9BACT</name>